<comment type="caution">
    <text evidence="5">The sequence shown here is derived from an EMBL/GenBank/DDBJ whole genome shotgun (WGS) entry which is preliminary data.</text>
</comment>
<dbReference type="Proteomes" id="UP000178419">
    <property type="component" value="Unassembled WGS sequence"/>
</dbReference>
<evidence type="ECO:0000256" key="2">
    <source>
        <dbReference type="ARBA" id="ARBA00022801"/>
    </source>
</evidence>
<name>A0A1F7Y1G9_9BACT</name>
<dbReference type="InterPro" id="IPR020476">
    <property type="entry name" value="Nudix_hydrolase"/>
</dbReference>
<feature type="domain" description="Nudix hydrolase" evidence="4">
    <location>
        <begin position="29"/>
        <end position="155"/>
    </location>
</feature>
<proteinExistence type="inferred from homology"/>
<gene>
    <name evidence="5" type="ORF">A2714_04895</name>
</gene>
<dbReference type="InterPro" id="IPR000086">
    <property type="entry name" value="NUDIX_hydrolase_dom"/>
</dbReference>
<evidence type="ECO:0000259" key="4">
    <source>
        <dbReference type="PROSITE" id="PS51462"/>
    </source>
</evidence>
<dbReference type="EMBL" id="MGGE01000025">
    <property type="protein sequence ID" value="OGM21142.1"/>
    <property type="molecule type" value="Genomic_DNA"/>
</dbReference>
<dbReference type="PROSITE" id="PS00893">
    <property type="entry name" value="NUDIX_BOX"/>
    <property type="match status" value="1"/>
</dbReference>
<dbReference type="Pfam" id="PF00293">
    <property type="entry name" value="NUDIX"/>
    <property type="match status" value="1"/>
</dbReference>
<keyword evidence="2 3" id="KW-0378">Hydrolase</keyword>
<organism evidence="5 6">
    <name type="scientific">Candidatus Woesebacteria bacterium RIFCSPHIGHO2_01_FULL_38_9</name>
    <dbReference type="NCBI Taxonomy" id="1802492"/>
    <lineage>
        <taxon>Bacteria</taxon>
        <taxon>Candidatus Woeseibacteriota</taxon>
    </lineage>
</organism>
<dbReference type="SUPFAM" id="SSF55811">
    <property type="entry name" value="Nudix"/>
    <property type="match status" value="1"/>
</dbReference>
<dbReference type="PRINTS" id="PR00502">
    <property type="entry name" value="NUDIXFAMILY"/>
</dbReference>
<comment type="cofactor">
    <cofactor evidence="1">
        <name>Mg(2+)</name>
        <dbReference type="ChEBI" id="CHEBI:18420"/>
    </cofactor>
</comment>
<dbReference type="Gene3D" id="3.90.79.10">
    <property type="entry name" value="Nucleoside Triphosphate Pyrophosphohydrolase"/>
    <property type="match status" value="1"/>
</dbReference>
<evidence type="ECO:0000313" key="6">
    <source>
        <dbReference type="Proteomes" id="UP000178419"/>
    </source>
</evidence>
<dbReference type="PANTHER" id="PTHR43046">
    <property type="entry name" value="GDP-MANNOSE MANNOSYL HYDROLASE"/>
    <property type="match status" value="1"/>
</dbReference>
<dbReference type="GO" id="GO:0016787">
    <property type="term" value="F:hydrolase activity"/>
    <property type="evidence" value="ECO:0007669"/>
    <property type="project" value="UniProtKB-KW"/>
</dbReference>
<dbReference type="InterPro" id="IPR020084">
    <property type="entry name" value="NUDIX_hydrolase_CS"/>
</dbReference>
<accession>A0A1F7Y1G9</accession>
<reference evidence="5 6" key="1">
    <citation type="journal article" date="2016" name="Nat. Commun.">
        <title>Thousands of microbial genomes shed light on interconnected biogeochemical processes in an aquifer system.</title>
        <authorList>
            <person name="Anantharaman K."/>
            <person name="Brown C.T."/>
            <person name="Hug L.A."/>
            <person name="Sharon I."/>
            <person name="Castelle C.J."/>
            <person name="Probst A.J."/>
            <person name="Thomas B.C."/>
            <person name="Singh A."/>
            <person name="Wilkins M.J."/>
            <person name="Karaoz U."/>
            <person name="Brodie E.L."/>
            <person name="Williams K.H."/>
            <person name="Hubbard S.S."/>
            <person name="Banfield J.F."/>
        </authorList>
    </citation>
    <scope>NUCLEOTIDE SEQUENCE [LARGE SCALE GENOMIC DNA]</scope>
</reference>
<dbReference type="PROSITE" id="PS51462">
    <property type="entry name" value="NUDIX"/>
    <property type="match status" value="1"/>
</dbReference>
<protein>
    <recommendedName>
        <fullName evidence="4">Nudix hydrolase domain-containing protein</fullName>
    </recommendedName>
</protein>
<evidence type="ECO:0000313" key="5">
    <source>
        <dbReference type="EMBL" id="OGM21142.1"/>
    </source>
</evidence>
<evidence type="ECO:0000256" key="1">
    <source>
        <dbReference type="ARBA" id="ARBA00001946"/>
    </source>
</evidence>
<dbReference type="PANTHER" id="PTHR43046:SF16">
    <property type="entry name" value="ADP-RIBOSE PYROPHOSPHATASE YJHB-RELATED"/>
    <property type="match status" value="1"/>
</dbReference>
<dbReference type="AlphaFoldDB" id="A0A1F7Y1G9"/>
<sequence>MKTLFLGIWKILRLPKNLQLFFVRRVSDQFLIGVAGIFFDEENRILLFRHTYRNGESWALPGGYIKAKEHPKEAIEREVMEESGLTITADERLKIRTDRTSARIEIIYIGSFIGGEFKPSSEVKEARLFSFDDLPIVPKDQLIFIEKAYELRLPKM</sequence>
<dbReference type="InterPro" id="IPR015797">
    <property type="entry name" value="NUDIX_hydrolase-like_dom_sf"/>
</dbReference>
<comment type="similarity">
    <text evidence="3">Belongs to the Nudix hydrolase family.</text>
</comment>
<evidence type="ECO:0000256" key="3">
    <source>
        <dbReference type="RuleBase" id="RU003476"/>
    </source>
</evidence>